<accession>J3PGQ2</accession>
<keyword evidence="1" id="KW-0732">Signal</keyword>
<dbReference type="VEuPathDB" id="FungiDB:GGTG_12681"/>
<name>J3PGQ2_GAET3</name>
<dbReference type="EnsemblFungi" id="EJT69798">
    <property type="protein sequence ID" value="EJT69798"/>
    <property type="gene ID" value="GGTG_12681"/>
</dbReference>
<evidence type="ECO:0000313" key="2">
    <source>
        <dbReference type="EMBL" id="EJT69798.1"/>
    </source>
</evidence>
<keyword evidence="4" id="KW-1185">Reference proteome</keyword>
<dbReference type="GeneID" id="20353139"/>
<reference evidence="4" key="1">
    <citation type="submission" date="2010-07" db="EMBL/GenBank/DDBJ databases">
        <title>The genome sequence of Gaeumannomyces graminis var. tritici strain R3-111a-1.</title>
        <authorList>
            <consortium name="The Broad Institute Genome Sequencing Platform"/>
            <person name="Ma L.-J."/>
            <person name="Dead R."/>
            <person name="Young S."/>
            <person name="Zeng Q."/>
            <person name="Koehrsen M."/>
            <person name="Alvarado L."/>
            <person name="Berlin A."/>
            <person name="Chapman S.B."/>
            <person name="Chen Z."/>
            <person name="Freedman E."/>
            <person name="Gellesch M."/>
            <person name="Goldberg J."/>
            <person name="Griggs A."/>
            <person name="Gujja S."/>
            <person name="Heilman E.R."/>
            <person name="Heiman D."/>
            <person name="Hepburn T."/>
            <person name="Howarth C."/>
            <person name="Jen D."/>
            <person name="Larson L."/>
            <person name="Mehta T."/>
            <person name="Neiman D."/>
            <person name="Pearson M."/>
            <person name="Roberts A."/>
            <person name="Saif S."/>
            <person name="Shea T."/>
            <person name="Shenoy N."/>
            <person name="Sisk P."/>
            <person name="Stolte C."/>
            <person name="Sykes S."/>
            <person name="Walk T."/>
            <person name="White J."/>
            <person name="Yandava C."/>
            <person name="Haas B."/>
            <person name="Nusbaum C."/>
            <person name="Birren B."/>
        </authorList>
    </citation>
    <scope>NUCLEOTIDE SEQUENCE [LARGE SCALE GENOMIC DNA]</scope>
    <source>
        <strain evidence="4">R3-111a-1</strain>
    </source>
</reference>
<sequence>MYFAATIALFLGAASSALALPTPNVSTVAAAAAKVLVKVDLPAPNNWLTASRLYPSNVIAAYNAELAAYDAESWNAHILEKCQGFRDCTSTASYQGTNSGSTGGRYWFGEVYRGGPTTAADYERVPDASLGVTNSQMYTIKA</sequence>
<feature type="chain" id="PRO_5015095342" description="Ecp2 effector protein domain-containing protein" evidence="1">
    <location>
        <begin position="20"/>
        <end position="142"/>
    </location>
</feature>
<dbReference type="eggNOG" id="ENOG502SXDG">
    <property type="taxonomic scope" value="Eukaryota"/>
</dbReference>
<reference evidence="2" key="2">
    <citation type="submission" date="2010-07" db="EMBL/GenBank/DDBJ databases">
        <authorList>
            <consortium name="The Broad Institute Genome Sequencing Platform"/>
            <consortium name="Broad Institute Genome Sequencing Center for Infectious Disease"/>
            <person name="Ma L.-J."/>
            <person name="Dead R."/>
            <person name="Young S."/>
            <person name="Zeng Q."/>
            <person name="Koehrsen M."/>
            <person name="Alvarado L."/>
            <person name="Berlin A."/>
            <person name="Chapman S.B."/>
            <person name="Chen Z."/>
            <person name="Freedman E."/>
            <person name="Gellesch M."/>
            <person name="Goldberg J."/>
            <person name="Griggs A."/>
            <person name="Gujja S."/>
            <person name="Heilman E.R."/>
            <person name="Heiman D."/>
            <person name="Hepburn T."/>
            <person name="Howarth C."/>
            <person name="Jen D."/>
            <person name="Larson L."/>
            <person name="Mehta T."/>
            <person name="Neiman D."/>
            <person name="Pearson M."/>
            <person name="Roberts A."/>
            <person name="Saif S."/>
            <person name="Shea T."/>
            <person name="Shenoy N."/>
            <person name="Sisk P."/>
            <person name="Stolte C."/>
            <person name="Sykes S."/>
            <person name="Walk T."/>
            <person name="White J."/>
            <person name="Yandava C."/>
            <person name="Haas B."/>
            <person name="Nusbaum C."/>
            <person name="Birren B."/>
        </authorList>
    </citation>
    <scope>NUCLEOTIDE SEQUENCE</scope>
    <source>
        <strain evidence="2">R3-111a-1</strain>
    </source>
</reference>
<proteinExistence type="predicted"/>
<dbReference type="Proteomes" id="UP000006039">
    <property type="component" value="Unassembled WGS sequence"/>
</dbReference>
<dbReference type="EMBL" id="GL385403">
    <property type="protein sequence ID" value="EJT69798.1"/>
    <property type="molecule type" value="Genomic_DNA"/>
</dbReference>
<reference evidence="2" key="3">
    <citation type="submission" date="2010-09" db="EMBL/GenBank/DDBJ databases">
        <title>Annotation of Gaeumannomyces graminis var. tritici R3-111a-1.</title>
        <authorList>
            <consortium name="The Broad Institute Genome Sequencing Platform"/>
            <person name="Ma L.-J."/>
            <person name="Dead R."/>
            <person name="Young S.K."/>
            <person name="Zeng Q."/>
            <person name="Gargeya S."/>
            <person name="Fitzgerald M."/>
            <person name="Haas B."/>
            <person name="Abouelleil A."/>
            <person name="Alvarado L."/>
            <person name="Arachchi H.M."/>
            <person name="Berlin A."/>
            <person name="Brown A."/>
            <person name="Chapman S.B."/>
            <person name="Chen Z."/>
            <person name="Dunbar C."/>
            <person name="Freedman E."/>
            <person name="Gearin G."/>
            <person name="Gellesch M."/>
            <person name="Goldberg J."/>
            <person name="Griggs A."/>
            <person name="Gujja S."/>
            <person name="Heiman D."/>
            <person name="Howarth C."/>
            <person name="Larson L."/>
            <person name="Lui A."/>
            <person name="MacDonald P.J.P."/>
            <person name="Mehta T."/>
            <person name="Montmayeur A."/>
            <person name="Murphy C."/>
            <person name="Neiman D."/>
            <person name="Pearson M."/>
            <person name="Priest M."/>
            <person name="Roberts A."/>
            <person name="Saif S."/>
            <person name="Shea T."/>
            <person name="Shenoy N."/>
            <person name="Sisk P."/>
            <person name="Stolte C."/>
            <person name="Sykes S."/>
            <person name="Yandava C."/>
            <person name="Wortman J."/>
            <person name="Nusbaum C."/>
            <person name="Birren B."/>
        </authorList>
    </citation>
    <scope>NUCLEOTIDE SEQUENCE</scope>
    <source>
        <strain evidence="2">R3-111a-1</strain>
    </source>
</reference>
<evidence type="ECO:0000313" key="3">
    <source>
        <dbReference type="EnsemblFungi" id="EJT69798"/>
    </source>
</evidence>
<reference evidence="3" key="5">
    <citation type="submission" date="2018-04" db="UniProtKB">
        <authorList>
            <consortium name="EnsemblFungi"/>
        </authorList>
    </citation>
    <scope>IDENTIFICATION</scope>
    <source>
        <strain evidence="3">R3-111a-1</strain>
    </source>
</reference>
<feature type="signal peptide" evidence="1">
    <location>
        <begin position="1"/>
        <end position="19"/>
    </location>
</feature>
<organism evidence="2">
    <name type="scientific">Gaeumannomyces tritici (strain R3-111a-1)</name>
    <name type="common">Wheat and barley take-all root rot fungus</name>
    <name type="synonym">Gaeumannomyces graminis var. tritici</name>
    <dbReference type="NCBI Taxonomy" id="644352"/>
    <lineage>
        <taxon>Eukaryota</taxon>
        <taxon>Fungi</taxon>
        <taxon>Dikarya</taxon>
        <taxon>Ascomycota</taxon>
        <taxon>Pezizomycotina</taxon>
        <taxon>Sordariomycetes</taxon>
        <taxon>Sordariomycetidae</taxon>
        <taxon>Magnaporthales</taxon>
        <taxon>Magnaporthaceae</taxon>
        <taxon>Gaeumannomyces</taxon>
    </lineage>
</organism>
<dbReference type="RefSeq" id="XP_009228846.1">
    <property type="nucleotide sequence ID" value="XM_009230582.1"/>
</dbReference>
<reference evidence="3" key="4">
    <citation type="journal article" date="2015" name="G3 (Bethesda)">
        <title>Genome sequences of three phytopathogenic species of the Magnaporthaceae family of fungi.</title>
        <authorList>
            <person name="Okagaki L.H."/>
            <person name="Nunes C.C."/>
            <person name="Sailsbery J."/>
            <person name="Clay B."/>
            <person name="Brown D."/>
            <person name="John T."/>
            <person name="Oh Y."/>
            <person name="Young N."/>
            <person name="Fitzgerald M."/>
            <person name="Haas B.J."/>
            <person name="Zeng Q."/>
            <person name="Young S."/>
            <person name="Adiconis X."/>
            <person name="Fan L."/>
            <person name="Levin J.Z."/>
            <person name="Mitchell T.K."/>
            <person name="Okubara P.A."/>
            <person name="Farman M.L."/>
            <person name="Kohn L.M."/>
            <person name="Birren B."/>
            <person name="Ma L.-J."/>
            <person name="Dean R.A."/>
        </authorList>
    </citation>
    <scope>NUCLEOTIDE SEQUENCE</scope>
    <source>
        <strain evidence="3">R3-111a-1</strain>
    </source>
</reference>
<dbReference type="HOGENOM" id="CLU_151421_0_0_1"/>
<evidence type="ECO:0008006" key="5">
    <source>
        <dbReference type="Google" id="ProtNLM"/>
    </source>
</evidence>
<protein>
    <recommendedName>
        <fullName evidence="5">Ecp2 effector protein domain-containing protein</fullName>
    </recommendedName>
</protein>
<dbReference type="OrthoDB" id="4175349at2759"/>
<evidence type="ECO:0000256" key="1">
    <source>
        <dbReference type="SAM" id="SignalP"/>
    </source>
</evidence>
<dbReference type="AlphaFoldDB" id="J3PGQ2"/>
<evidence type="ECO:0000313" key="4">
    <source>
        <dbReference type="Proteomes" id="UP000006039"/>
    </source>
</evidence>
<gene>
    <name evidence="3" type="primary">20353139</name>
    <name evidence="2" type="ORF">GGTG_12681</name>
</gene>